<evidence type="ECO:0000256" key="2">
    <source>
        <dbReference type="ARBA" id="ARBA00005634"/>
    </source>
</evidence>
<organism evidence="6 8">
    <name type="scientific">Didymodactylos carnosus</name>
    <dbReference type="NCBI Taxonomy" id="1234261"/>
    <lineage>
        <taxon>Eukaryota</taxon>
        <taxon>Metazoa</taxon>
        <taxon>Spiralia</taxon>
        <taxon>Gnathifera</taxon>
        <taxon>Rotifera</taxon>
        <taxon>Eurotatoria</taxon>
        <taxon>Bdelloidea</taxon>
        <taxon>Philodinida</taxon>
        <taxon>Philodinidae</taxon>
        <taxon>Didymodactylos</taxon>
    </lineage>
</organism>
<dbReference type="Proteomes" id="UP000663829">
    <property type="component" value="Unassembled WGS sequence"/>
</dbReference>
<evidence type="ECO:0000313" key="7">
    <source>
        <dbReference type="EMBL" id="CAF4388209.1"/>
    </source>
</evidence>
<feature type="domain" description="PA" evidence="4">
    <location>
        <begin position="200"/>
        <end position="289"/>
    </location>
</feature>
<gene>
    <name evidence="6" type="ORF">GPM918_LOCUS37947</name>
    <name evidence="7" type="ORF">SRO942_LOCUS38732</name>
</gene>
<feature type="transmembrane region" description="Helical" evidence="3">
    <location>
        <begin position="37"/>
        <end position="58"/>
    </location>
</feature>
<dbReference type="PANTHER" id="PTHR12147">
    <property type="entry name" value="METALLOPEPTIDASE M28 FAMILY MEMBER"/>
    <property type="match status" value="1"/>
</dbReference>
<sequence>MELNKNFTLSPSAPLAVIYPTAQDLAVPKSKKRSRHFLLLLFILTSIALSAATLGIIIKTKNNNVFASSMTNASVINISNGEVKTTTTTSYAKSLVDLVTTEQIMNYLKQLQIIANKADGTRATGTIGFNNTVDYIHNYLVQNTDLQVQRQYFNVASFTLEHNPIFVSYINDIKTNYTYETDFLHLVHSASANLITPVRVTNIPNFGCESSDWQKAYPYPADGSVTLVKRGICSFIDKSDLAVEHKAVALLLYNDGNIGSERFQPISGTLVEGTTIPVLFLSYEVGRKLTEAVVNISTNVSVQINMTVKDEPFQSIANLCADTPTGDKTKTIVVGSHSDGVLDGSGINDNGTDNTTEIGERLQDYIVYLNFDMLGSPNFIFGVQDGETANQTTIPSRAVPGSVKLTQLFSNFFKENNLPWTKTEFDGLSDDASFLAVGIATGGLFSGADEIKFEAERDYYHEILGEEQSGGIANIAHDPCYHEQCDTVQNINTFAYTKMVKAAAYVLEYLGQLDDLQQWLYLPSQQVRNLTPPYNSNTRKRFLLKQFYKKDDI</sequence>
<keyword evidence="3" id="KW-0472">Membrane</keyword>
<keyword evidence="8" id="KW-1185">Reference proteome</keyword>
<dbReference type="Proteomes" id="UP000681722">
    <property type="component" value="Unassembled WGS sequence"/>
</dbReference>
<comment type="similarity">
    <text evidence="2">Belongs to the peptidase M28 family. M28B subfamily.</text>
</comment>
<dbReference type="GO" id="GO:0006508">
    <property type="term" value="P:proteolysis"/>
    <property type="evidence" value="ECO:0007669"/>
    <property type="project" value="InterPro"/>
</dbReference>
<evidence type="ECO:0000259" key="4">
    <source>
        <dbReference type="Pfam" id="PF02225"/>
    </source>
</evidence>
<feature type="domain" description="Peptidase M28" evidence="5">
    <location>
        <begin position="362"/>
        <end position="506"/>
    </location>
</feature>
<dbReference type="OrthoDB" id="10013407at2759"/>
<accession>A0A815UYI4</accession>
<dbReference type="Gene3D" id="3.50.30.30">
    <property type="match status" value="1"/>
</dbReference>
<dbReference type="SUPFAM" id="SSF53187">
    <property type="entry name" value="Zn-dependent exopeptidases"/>
    <property type="match status" value="1"/>
</dbReference>
<evidence type="ECO:0000256" key="3">
    <source>
        <dbReference type="SAM" id="Phobius"/>
    </source>
</evidence>
<keyword evidence="3" id="KW-0812">Transmembrane</keyword>
<protein>
    <recommendedName>
        <fullName evidence="9">Peptide hydrolase</fullName>
    </recommendedName>
</protein>
<comment type="cofactor">
    <cofactor evidence="1">
        <name>Zn(2+)</name>
        <dbReference type="ChEBI" id="CHEBI:29105"/>
    </cofactor>
</comment>
<evidence type="ECO:0000256" key="1">
    <source>
        <dbReference type="ARBA" id="ARBA00001947"/>
    </source>
</evidence>
<dbReference type="GO" id="GO:0008235">
    <property type="term" value="F:metalloexopeptidase activity"/>
    <property type="evidence" value="ECO:0007669"/>
    <property type="project" value="InterPro"/>
</dbReference>
<dbReference type="PANTHER" id="PTHR12147:SF26">
    <property type="entry name" value="PEPTIDASE M28 DOMAIN-CONTAINING PROTEIN"/>
    <property type="match status" value="1"/>
</dbReference>
<evidence type="ECO:0008006" key="9">
    <source>
        <dbReference type="Google" id="ProtNLM"/>
    </source>
</evidence>
<dbReference type="InterPro" id="IPR003137">
    <property type="entry name" value="PA_domain"/>
</dbReference>
<reference evidence="6" key="1">
    <citation type="submission" date="2021-02" db="EMBL/GenBank/DDBJ databases">
        <authorList>
            <person name="Nowell W R."/>
        </authorList>
    </citation>
    <scope>NUCLEOTIDE SEQUENCE</scope>
</reference>
<dbReference type="SUPFAM" id="SSF52025">
    <property type="entry name" value="PA domain"/>
    <property type="match status" value="1"/>
</dbReference>
<evidence type="ECO:0000313" key="8">
    <source>
        <dbReference type="Proteomes" id="UP000663829"/>
    </source>
</evidence>
<comment type="caution">
    <text evidence="6">The sequence shown here is derived from an EMBL/GenBank/DDBJ whole genome shotgun (WGS) entry which is preliminary data.</text>
</comment>
<evidence type="ECO:0000259" key="5">
    <source>
        <dbReference type="Pfam" id="PF04389"/>
    </source>
</evidence>
<dbReference type="InterPro" id="IPR007484">
    <property type="entry name" value="Peptidase_M28"/>
</dbReference>
<keyword evidence="3" id="KW-1133">Transmembrane helix</keyword>
<dbReference type="EMBL" id="CAJOBC010090172">
    <property type="protein sequence ID" value="CAF4388209.1"/>
    <property type="molecule type" value="Genomic_DNA"/>
</dbReference>
<dbReference type="Gene3D" id="3.40.630.10">
    <property type="entry name" value="Zn peptidases"/>
    <property type="match status" value="2"/>
</dbReference>
<dbReference type="InterPro" id="IPR045175">
    <property type="entry name" value="M28_fam"/>
</dbReference>
<proteinExistence type="inferred from homology"/>
<dbReference type="EMBL" id="CAJNOQ010024602">
    <property type="protein sequence ID" value="CAF1529068.1"/>
    <property type="molecule type" value="Genomic_DNA"/>
</dbReference>
<dbReference type="InterPro" id="IPR046450">
    <property type="entry name" value="PA_dom_sf"/>
</dbReference>
<evidence type="ECO:0000313" key="6">
    <source>
        <dbReference type="EMBL" id="CAF1529068.1"/>
    </source>
</evidence>
<name>A0A815UYI4_9BILA</name>
<dbReference type="Pfam" id="PF02225">
    <property type="entry name" value="PA"/>
    <property type="match status" value="1"/>
</dbReference>
<dbReference type="Pfam" id="PF04389">
    <property type="entry name" value="Peptidase_M28"/>
    <property type="match status" value="1"/>
</dbReference>
<dbReference type="AlphaFoldDB" id="A0A815UYI4"/>